<protein>
    <submittedName>
        <fullName evidence="1">Uncharacterized protein</fullName>
    </submittedName>
</protein>
<name>A0AAP9WLD2_LEPIR</name>
<evidence type="ECO:0000313" key="1">
    <source>
        <dbReference type="EMBL" id="QOI50427.1"/>
    </source>
</evidence>
<evidence type="ECO:0000313" key="2">
    <source>
        <dbReference type="Proteomes" id="UP000663255"/>
    </source>
</evidence>
<dbReference type="Proteomes" id="UP000663255">
    <property type="component" value="Chromosome 1"/>
</dbReference>
<accession>A0AAP9WLD2</accession>
<gene>
    <name evidence="1" type="ORF">Lepto1489_08215</name>
</gene>
<dbReference type="RefSeq" id="WP_082270417.1">
    <property type="nucleotide sequence ID" value="NZ_CP043893.1"/>
</dbReference>
<sequence>MSRFILIFILCILFGFCKIDDPFGFGDFGDFNQCDLDVFILMTECTDKELESSVRKLCLLYLNDYTKNCP</sequence>
<organism evidence="1 2">
    <name type="scientific">Leptospira interrogans serovar Bataviae</name>
    <dbReference type="NCBI Taxonomy" id="312175"/>
    <lineage>
        <taxon>Bacteria</taxon>
        <taxon>Pseudomonadati</taxon>
        <taxon>Spirochaetota</taxon>
        <taxon>Spirochaetia</taxon>
        <taxon>Leptospirales</taxon>
        <taxon>Leptospiraceae</taxon>
        <taxon>Leptospira</taxon>
    </lineage>
</organism>
<dbReference type="EMBL" id="CP043893">
    <property type="protein sequence ID" value="QOI50427.1"/>
    <property type="molecule type" value="Genomic_DNA"/>
</dbReference>
<dbReference type="AlphaFoldDB" id="A0AAP9WLD2"/>
<reference evidence="1" key="1">
    <citation type="submission" date="2019-09" db="EMBL/GenBank/DDBJ databases">
        <title>Comparative Genomics of Leptospira interrogans Reveals Genome Plasticity - A Common Adaptive Strategy for Survival in Various Hosts.</title>
        <authorList>
            <person name="Ramli S.R."/>
            <person name="Bunk B."/>
            <person name="Goris M."/>
            <person name="Bhuju S."/>
            <person name="Jarek M."/>
            <person name="Sproer C."/>
            <person name="Mustakim S."/>
            <person name="Strommenger B."/>
            <person name="Pessler F."/>
        </authorList>
    </citation>
    <scope>NUCLEOTIDE SEQUENCE</scope>
    <source>
        <strain evidence="1">1489</strain>
    </source>
</reference>
<proteinExistence type="predicted"/>